<comment type="caution">
    <text evidence="2">The sequence shown here is derived from an EMBL/GenBank/DDBJ whole genome shotgun (WGS) entry which is preliminary data.</text>
</comment>
<reference evidence="2" key="1">
    <citation type="journal article" date="2022" name="bioRxiv">
        <title>Sequencing and chromosome-scale assembly of the giantPleurodeles waltlgenome.</title>
        <authorList>
            <person name="Brown T."/>
            <person name="Elewa A."/>
            <person name="Iarovenko S."/>
            <person name="Subramanian E."/>
            <person name="Araus A.J."/>
            <person name="Petzold A."/>
            <person name="Susuki M."/>
            <person name="Suzuki K.-i.T."/>
            <person name="Hayashi T."/>
            <person name="Toyoda A."/>
            <person name="Oliveira C."/>
            <person name="Osipova E."/>
            <person name="Leigh N.D."/>
            <person name="Simon A."/>
            <person name="Yun M.H."/>
        </authorList>
    </citation>
    <scope>NUCLEOTIDE SEQUENCE</scope>
    <source>
        <strain evidence="2">20211129_DDA</strain>
        <tissue evidence="2">Liver</tissue>
    </source>
</reference>
<keyword evidence="3" id="KW-1185">Reference proteome</keyword>
<protein>
    <submittedName>
        <fullName evidence="2">Uncharacterized protein</fullName>
    </submittedName>
</protein>
<dbReference type="AlphaFoldDB" id="A0AAV7UP47"/>
<sequence>MEDLGHSEQPDEVEEMLTRMRMAAENHRKDWLHRKLDKYMGPSHSEQPASGSSGTWVDSEKTNAQTEVLPRPKKRQKNENKEPKKGVGTKGLTLGPAGLPPAATLR</sequence>
<feature type="region of interest" description="Disordered" evidence="1">
    <location>
        <begin position="1"/>
        <end position="21"/>
    </location>
</feature>
<name>A0AAV7UP47_PLEWA</name>
<dbReference type="EMBL" id="JANPWB010000005">
    <property type="protein sequence ID" value="KAJ1190618.1"/>
    <property type="molecule type" value="Genomic_DNA"/>
</dbReference>
<evidence type="ECO:0000313" key="3">
    <source>
        <dbReference type="Proteomes" id="UP001066276"/>
    </source>
</evidence>
<organism evidence="2 3">
    <name type="scientific">Pleurodeles waltl</name>
    <name type="common">Iberian ribbed newt</name>
    <dbReference type="NCBI Taxonomy" id="8319"/>
    <lineage>
        <taxon>Eukaryota</taxon>
        <taxon>Metazoa</taxon>
        <taxon>Chordata</taxon>
        <taxon>Craniata</taxon>
        <taxon>Vertebrata</taxon>
        <taxon>Euteleostomi</taxon>
        <taxon>Amphibia</taxon>
        <taxon>Batrachia</taxon>
        <taxon>Caudata</taxon>
        <taxon>Salamandroidea</taxon>
        <taxon>Salamandridae</taxon>
        <taxon>Pleurodelinae</taxon>
        <taxon>Pleurodeles</taxon>
    </lineage>
</organism>
<accession>A0AAV7UP47</accession>
<gene>
    <name evidence="2" type="ORF">NDU88_007356</name>
</gene>
<feature type="region of interest" description="Disordered" evidence="1">
    <location>
        <begin position="35"/>
        <end position="106"/>
    </location>
</feature>
<proteinExistence type="predicted"/>
<dbReference type="Proteomes" id="UP001066276">
    <property type="component" value="Chromosome 3_1"/>
</dbReference>
<evidence type="ECO:0000256" key="1">
    <source>
        <dbReference type="SAM" id="MobiDB-lite"/>
    </source>
</evidence>
<feature type="compositionally biased region" description="Polar residues" evidence="1">
    <location>
        <begin position="44"/>
        <end position="66"/>
    </location>
</feature>
<evidence type="ECO:0000313" key="2">
    <source>
        <dbReference type="EMBL" id="KAJ1190618.1"/>
    </source>
</evidence>